<evidence type="ECO:0000256" key="1">
    <source>
        <dbReference type="ARBA" id="ARBA00022741"/>
    </source>
</evidence>
<feature type="binding site" evidence="3">
    <location>
        <begin position="11"/>
        <end position="16"/>
    </location>
    <ligand>
        <name>ATP</name>
        <dbReference type="ChEBI" id="CHEBI:30616"/>
    </ligand>
</feature>
<dbReference type="NCBIfam" id="TIGR00152">
    <property type="entry name" value="dephospho-CoA kinase"/>
    <property type="match status" value="1"/>
</dbReference>
<dbReference type="GO" id="GO:0004140">
    <property type="term" value="F:dephospho-CoA kinase activity"/>
    <property type="evidence" value="ECO:0007669"/>
    <property type="project" value="UniProtKB-EC"/>
</dbReference>
<keyword evidence="6" id="KW-1185">Reference proteome</keyword>
<dbReference type="RefSeq" id="WP_171784371.1">
    <property type="nucleotide sequence ID" value="NZ_BAAAML010000005.1"/>
</dbReference>
<dbReference type="Proteomes" id="UP000757540">
    <property type="component" value="Unassembled WGS sequence"/>
</dbReference>
<evidence type="ECO:0000313" key="6">
    <source>
        <dbReference type="Proteomes" id="UP000757540"/>
    </source>
</evidence>
<dbReference type="Gene3D" id="3.40.50.300">
    <property type="entry name" value="P-loop containing nucleotide triphosphate hydrolases"/>
    <property type="match status" value="1"/>
</dbReference>
<dbReference type="PROSITE" id="PS51219">
    <property type="entry name" value="DPCK"/>
    <property type="match status" value="1"/>
</dbReference>
<accession>A0ABX2A6E2</accession>
<dbReference type="NCBIfam" id="NF002879">
    <property type="entry name" value="PRK03333.1"/>
    <property type="match status" value="1"/>
</dbReference>
<keyword evidence="3 5" id="KW-0808">Transferase</keyword>
<keyword evidence="2 3" id="KW-0067">ATP-binding</keyword>
<keyword evidence="3 5" id="KW-0418">Kinase</keyword>
<dbReference type="PANTHER" id="PTHR10695:SF46">
    <property type="entry name" value="BIFUNCTIONAL COENZYME A SYNTHASE-RELATED"/>
    <property type="match status" value="1"/>
</dbReference>
<comment type="catalytic activity">
    <reaction evidence="3">
        <text>3'-dephospho-CoA + ATP = ADP + CoA + H(+)</text>
        <dbReference type="Rhea" id="RHEA:18245"/>
        <dbReference type="ChEBI" id="CHEBI:15378"/>
        <dbReference type="ChEBI" id="CHEBI:30616"/>
        <dbReference type="ChEBI" id="CHEBI:57287"/>
        <dbReference type="ChEBI" id="CHEBI:57328"/>
        <dbReference type="ChEBI" id="CHEBI:456216"/>
        <dbReference type="EC" id="2.7.1.24"/>
    </reaction>
</comment>
<comment type="similarity">
    <text evidence="3">Belongs to the CoaE family.</text>
</comment>
<reference evidence="5 6" key="1">
    <citation type="submission" date="2020-05" db="EMBL/GenBank/DDBJ databases">
        <title>Genomic Encyclopedia of Type Strains, Phase III (KMG-III): the genomes of soil and plant-associated and newly described type strains.</title>
        <authorList>
            <person name="Whitman W."/>
        </authorList>
    </citation>
    <scope>NUCLEOTIDE SEQUENCE [LARGE SCALE GENOMIC DNA]</scope>
    <source>
        <strain evidence="5 6">KCTC 19046</strain>
    </source>
</reference>
<dbReference type="Pfam" id="PF01121">
    <property type="entry name" value="CoaE"/>
    <property type="match status" value="1"/>
</dbReference>
<dbReference type="HAMAP" id="MF_00376">
    <property type="entry name" value="Dephospho_CoA_kinase"/>
    <property type="match status" value="1"/>
</dbReference>
<dbReference type="SUPFAM" id="SSF52540">
    <property type="entry name" value="P-loop containing nucleoside triphosphate hydrolases"/>
    <property type="match status" value="1"/>
</dbReference>
<evidence type="ECO:0000313" key="5">
    <source>
        <dbReference type="EMBL" id="NOV98156.1"/>
    </source>
</evidence>
<keyword evidence="1 3" id="KW-0547">Nucleotide-binding</keyword>
<evidence type="ECO:0000256" key="4">
    <source>
        <dbReference type="NCBIfam" id="TIGR00152"/>
    </source>
</evidence>
<comment type="subcellular location">
    <subcellularLocation>
        <location evidence="3">Cytoplasm</location>
    </subcellularLocation>
</comment>
<keyword evidence="3" id="KW-0963">Cytoplasm</keyword>
<evidence type="ECO:0000256" key="3">
    <source>
        <dbReference type="HAMAP-Rule" id="MF_00376"/>
    </source>
</evidence>
<protein>
    <recommendedName>
        <fullName evidence="3 4">Dephospho-CoA kinase</fullName>
        <ecNumber evidence="3 4">2.7.1.24</ecNumber>
    </recommendedName>
    <alternativeName>
        <fullName evidence="3">Dephosphocoenzyme A kinase</fullName>
    </alternativeName>
</protein>
<dbReference type="EC" id="2.7.1.24" evidence="3 4"/>
<dbReference type="PANTHER" id="PTHR10695">
    <property type="entry name" value="DEPHOSPHO-COA KINASE-RELATED"/>
    <property type="match status" value="1"/>
</dbReference>
<name>A0ABX2A6E2_9MICO</name>
<evidence type="ECO:0000256" key="2">
    <source>
        <dbReference type="ARBA" id="ARBA00022840"/>
    </source>
</evidence>
<comment type="caution">
    <text evidence="5">The sequence shown here is derived from an EMBL/GenBank/DDBJ whole genome shotgun (WGS) entry which is preliminary data.</text>
</comment>
<keyword evidence="3" id="KW-0173">Coenzyme A biosynthesis</keyword>
<dbReference type="CDD" id="cd02022">
    <property type="entry name" value="DPCK"/>
    <property type="match status" value="1"/>
</dbReference>
<comment type="pathway">
    <text evidence="3">Cofactor biosynthesis; coenzyme A biosynthesis; CoA from (R)-pantothenate: step 5/5.</text>
</comment>
<organism evidence="5 6">
    <name type="scientific">Isoptericola halotolerans</name>
    <dbReference type="NCBI Taxonomy" id="300560"/>
    <lineage>
        <taxon>Bacteria</taxon>
        <taxon>Bacillati</taxon>
        <taxon>Actinomycetota</taxon>
        <taxon>Actinomycetes</taxon>
        <taxon>Micrococcales</taxon>
        <taxon>Promicromonosporaceae</taxon>
        <taxon>Isoptericola</taxon>
    </lineage>
</organism>
<gene>
    <name evidence="3" type="primary">coaE</name>
    <name evidence="5" type="ORF">HDG69_002741</name>
</gene>
<comment type="function">
    <text evidence="3">Catalyzes the phosphorylation of the 3'-hydroxyl group of dephosphocoenzyme A to form coenzyme A.</text>
</comment>
<sequence>MFRIGLTGGIAAGKSAVARRLGERGAVVIDHDVLAREAVAPGSVGLVEVAEEFGHGVLAVDGSLDRAALGRLVFGDGAARSRLEDIVHPQVRRLAAEREAMAGAADPRAVVVHDIPLLVETGQADRFHLLVVVHAPAEQRVERLVAGRALTPAEARSRVEAQADDAERLALADVVLDGTGTLQQLQGQVDELWERVSGEVAEELDAEDLV</sequence>
<dbReference type="EMBL" id="JABEZU010000003">
    <property type="protein sequence ID" value="NOV98156.1"/>
    <property type="molecule type" value="Genomic_DNA"/>
</dbReference>
<dbReference type="InterPro" id="IPR001977">
    <property type="entry name" value="Depp_CoAkinase"/>
</dbReference>
<proteinExistence type="inferred from homology"/>
<dbReference type="InterPro" id="IPR027417">
    <property type="entry name" value="P-loop_NTPase"/>
</dbReference>